<dbReference type="RefSeq" id="WP_263748305.1">
    <property type="nucleotide sequence ID" value="NZ_JAOWRF010000353.1"/>
</dbReference>
<keyword evidence="2" id="KW-1185">Reference proteome</keyword>
<gene>
    <name evidence="1" type="ORF">OGM63_24625</name>
</gene>
<proteinExistence type="predicted"/>
<name>A0ABT3B5P2_9CYAN</name>
<protein>
    <recommendedName>
        <fullName evidence="3">Transposase</fullName>
    </recommendedName>
</protein>
<accession>A0ABT3B5P2</accession>
<sequence length="56" mass="6081">MASFGEIGERFGWQGWSSRGYRAASGMVCTGISAIAAFITDLKASSPIYQQQEITF</sequence>
<evidence type="ECO:0000313" key="1">
    <source>
        <dbReference type="EMBL" id="MCV3216649.1"/>
    </source>
</evidence>
<reference evidence="1 2" key="1">
    <citation type="submission" date="2022-10" db="EMBL/GenBank/DDBJ databases">
        <title>Identification of biosynthetic pathway for the production of the potent trypsin inhibitor radiosumin.</title>
        <authorList>
            <person name="Fewer D.P."/>
            <person name="Delbaje E."/>
            <person name="Ouyang X."/>
            <person name="Agostino P.D."/>
            <person name="Wahlsten M."/>
            <person name="Jokela J."/>
            <person name="Permi P."/>
            <person name="Haapaniemi E."/>
            <person name="Koistinen H."/>
        </authorList>
    </citation>
    <scope>NUCLEOTIDE SEQUENCE [LARGE SCALE GENOMIC DNA]</scope>
    <source>
        <strain evidence="1 2">NIES-515</strain>
    </source>
</reference>
<evidence type="ECO:0008006" key="3">
    <source>
        <dbReference type="Google" id="ProtNLM"/>
    </source>
</evidence>
<evidence type="ECO:0000313" key="2">
    <source>
        <dbReference type="Proteomes" id="UP001526143"/>
    </source>
</evidence>
<comment type="caution">
    <text evidence="1">The sequence shown here is derived from an EMBL/GenBank/DDBJ whole genome shotgun (WGS) entry which is preliminary data.</text>
</comment>
<dbReference type="Proteomes" id="UP001526143">
    <property type="component" value="Unassembled WGS sequence"/>
</dbReference>
<organism evidence="1 2">
    <name type="scientific">Plectonema radiosum NIES-515</name>
    <dbReference type="NCBI Taxonomy" id="2986073"/>
    <lineage>
        <taxon>Bacteria</taxon>
        <taxon>Bacillati</taxon>
        <taxon>Cyanobacteriota</taxon>
        <taxon>Cyanophyceae</taxon>
        <taxon>Oscillatoriophycideae</taxon>
        <taxon>Oscillatoriales</taxon>
        <taxon>Microcoleaceae</taxon>
        <taxon>Plectonema</taxon>
    </lineage>
</organism>
<dbReference type="EMBL" id="JAOWRF010000353">
    <property type="protein sequence ID" value="MCV3216649.1"/>
    <property type="molecule type" value="Genomic_DNA"/>
</dbReference>